<organism evidence="13 14">
    <name type="scientific">Georgfuchsia toluolica</name>
    <dbReference type="NCBI Taxonomy" id="424218"/>
    <lineage>
        <taxon>Bacteria</taxon>
        <taxon>Pseudomonadati</taxon>
        <taxon>Pseudomonadota</taxon>
        <taxon>Betaproteobacteria</taxon>
        <taxon>Nitrosomonadales</taxon>
        <taxon>Sterolibacteriaceae</taxon>
        <taxon>Georgfuchsia</taxon>
    </lineage>
</organism>
<evidence type="ECO:0000256" key="10">
    <source>
        <dbReference type="ARBA" id="ARBA00030835"/>
    </source>
</evidence>
<keyword evidence="6" id="KW-0574">Periplasm</keyword>
<dbReference type="InterPro" id="IPR051056">
    <property type="entry name" value="Glycosyl_Hydrolase_73"/>
</dbReference>
<keyword evidence="9" id="KW-0961">Cell wall biogenesis/degradation</keyword>
<dbReference type="Gene3D" id="2.10.70.40">
    <property type="entry name" value="peptidoglycan hydrolase"/>
    <property type="match status" value="1"/>
</dbReference>
<dbReference type="Proteomes" id="UP000742786">
    <property type="component" value="Unassembled WGS sequence"/>
</dbReference>
<feature type="compositionally biased region" description="Low complexity" evidence="11">
    <location>
        <begin position="107"/>
        <end position="119"/>
    </location>
</feature>
<name>A0A916J1N7_9PROT</name>
<feature type="domain" description="Mannosyl-glycoprotein endo-beta-N-acetylglucosamidase-like" evidence="12">
    <location>
        <begin position="129"/>
        <end position="283"/>
    </location>
</feature>
<dbReference type="Gene3D" id="1.10.530.10">
    <property type="match status" value="1"/>
</dbReference>
<gene>
    <name evidence="13" type="primary">flgJ</name>
    <name evidence="13" type="ORF">GTOL_10063</name>
</gene>
<evidence type="ECO:0000256" key="11">
    <source>
        <dbReference type="SAM" id="MobiDB-lite"/>
    </source>
</evidence>
<protein>
    <recommendedName>
        <fullName evidence="5">Peptidoglycan hydrolase FlgJ</fullName>
    </recommendedName>
    <alternativeName>
        <fullName evidence="10">Muramidase FlgJ</fullName>
    </alternativeName>
</protein>
<evidence type="ECO:0000259" key="12">
    <source>
        <dbReference type="SMART" id="SM00047"/>
    </source>
</evidence>
<feature type="compositionally biased region" description="Polar residues" evidence="11">
    <location>
        <begin position="124"/>
        <end position="134"/>
    </location>
</feature>
<dbReference type="GO" id="GO:0004040">
    <property type="term" value="F:amidase activity"/>
    <property type="evidence" value="ECO:0007669"/>
    <property type="project" value="InterPro"/>
</dbReference>
<keyword evidence="7" id="KW-0378">Hydrolase</keyword>
<keyword evidence="8" id="KW-0326">Glycosidase</keyword>
<dbReference type="PRINTS" id="PR01002">
    <property type="entry name" value="FLGFLGJ"/>
</dbReference>
<evidence type="ECO:0000256" key="6">
    <source>
        <dbReference type="ARBA" id="ARBA00022764"/>
    </source>
</evidence>
<dbReference type="EMBL" id="CAJQUM010000001">
    <property type="protein sequence ID" value="CAG4882181.1"/>
    <property type="molecule type" value="Genomic_DNA"/>
</dbReference>
<proteinExistence type="inferred from homology"/>
<evidence type="ECO:0000313" key="14">
    <source>
        <dbReference type="Proteomes" id="UP000742786"/>
    </source>
</evidence>
<dbReference type="GO" id="GO:0044780">
    <property type="term" value="P:bacterial-type flagellum assembly"/>
    <property type="evidence" value="ECO:0007669"/>
    <property type="project" value="InterPro"/>
</dbReference>
<dbReference type="Pfam" id="PF01832">
    <property type="entry name" value="Glucosaminidase"/>
    <property type="match status" value="1"/>
</dbReference>
<accession>A0A916J1N7</accession>
<comment type="similarity">
    <text evidence="3">In the N-terminal section; belongs to the FlgJ family.</text>
</comment>
<evidence type="ECO:0000256" key="8">
    <source>
        <dbReference type="ARBA" id="ARBA00023295"/>
    </source>
</evidence>
<dbReference type="InterPro" id="IPR002901">
    <property type="entry name" value="MGlyc_endo_b_GlcNAc-like_dom"/>
</dbReference>
<comment type="function">
    <text evidence="1">Flagellum-specific muramidase which hydrolyzes the peptidoglycan layer to assemble the rod structure in the periplasmic space.</text>
</comment>
<dbReference type="GO" id="GO:0071973">
    <property type="term" value="P:bacterial-type flagellum-dependent cell motility"/>
    <property type="evidence" value="ECO:0007669"/>
    <property type="project" value="TreeGrafter"/>
</dbReference>
<dbReference type="GO" id="GO:0016798">
    <property type="term" value="F:hydrolase activity, acting on glycosyl bonds"/>
    <property type="evidence" value="ECO:0007669"/>
    <property type="project" value="UniProtKB-KW"/>
</dbReference>
<evidence type="ECO:0000256" key="4">
    <source>
        <dbReference type="ARBA" id="ARBA00007974"/>
    </source>
</evidence>
<dbReference type="InterPro" id="IPR013377">
    <property type="entry name" value="FlgJ"/>
</dbReference>
<feature type="region of interest" description="Disordered" evidence="11">
    <location>
        <begin position="100"/>
        <end position="134"/>
    </location>
</feature>
<comment type="similarity">
    <text evidence="4">In the C-terminal section; belongs to the glycosyl hydrolase 73 family.</text>
</comment>
<dbReference type="AlphaFoldDB" id="A0A916J1N7"/>
<evidence type="ECO:0000256" key="9">
    <source>
        <dbReference type="ARBA" id="ARBA00023316"/>
    </source>
</evidence>
<keyword evidence="14" id="KW-1185">Reference proteome</keyword>
<evidence type="ECO:0000256" key="3">
    <source>
        <dbReference type="ARBA" id="ARBA00006880"/>
    </source>
</evidence>
<evidence type="ECO:0000256" key="5">
    <source>
        <dbReference type="ARBA" id="ARBA00013433"/>
    </source>
</evidence>
<dbReference type="Pfam" id="PF10135">
    <property type="entry name" value="Rod-binding"/>
    <property type="match status" value="1"/>
</dbReference>
<dbReference type="PANTHER" id="PTHR33308">
    <property type="entry name" value="PEPTIDOGLYCAN HYDROLASE FLGJ"/>
    <property type="match status" value="1"/>
</dbReference>
<dbReference type="SMART" id="SM00047">
    <property type="entry name" value="LYZ2"/>
    <property type="match status" value="1"/>
</dbReference>
<evidence type="ECO:0000256" key="7">
    <source>
        <dbReference type="ARBA" id="ARBA00022801"/>
    </source>
</evidence>
<comment type="caution">
    <text evidence="13">The sequence shown here is derived from an EMBL/GenBank/DDBJ whole genome shotgun (WGS) entry which is preliminary data.</text>
</comment>
<reference evidence="13" key="1">
    <citation type="submission" date="2021-04" db="EMBL/GenBank/DDBJ databases">
        <authorList>
            <person name="Hornung B."/>
        </authorList>
    </citation>
    <scope>NUCLEOTIDE SEQUENCE</scope>
    <source>
        <strain evidence="13">G5G6</strain>
    </source>
</reference>
<dbReference type="RefSeq" id="WP_220634280.1">
    <property type="nucleotide sequence ID" value="NZ_CAJQUM010000001.1"/>
</dbReference>
<evidence type="ECO:0000256" key="2">
    <source>
        <dbReference type="ARBA" id="ARBA00004418"/>
    </source>
</evidence>
<comment type="subcellular location">
    <subcellularLocation>
        <location evidence="2">Periplasm</location>
    </subcellularLocation>
</comment>
<evidence type="ECO:0000256" key="1">
    <source>
        <dbReference type="ARBA" id="ARBA00002954"/>
    </source>
</evidence>
<sequence length="290" mass="30673">MIDAVNSTHGFALDVQGIGALRLQAKTDPDAALKSAVQQFEAVFMNMMLKSMRDSVDQDGLLDSEQTKQFTSMLDQQLSQSLSTKGIGLADVMLRQLKPQATPGQVAPTSTGAAPAPSAVDTPTPASDKTPVSSRASDFVNRLWPHAAAASRNTGISPTFMIGHAALESGWGKAEIRGADGSPSHNLFGIKAGRGWSGPVVEATTTEYVNGVAQKSVEKFRAYSSYAEGFKDYANMLRSNPRYASVIASGNDPVGFAAGLQQAGYATDPMYAEKLNRILQGSTLRQGLLG</sequence>
<dbReference type="FunFam" id="2.10.70.40:FF:000001">
    <property type="entry name" value="Flagellar assembly peptidoglycan hydrolase FlgJ"/>
    <property type="match status" value="1"/>
</dbReference>
<dbReference type="NCBIfam" id="TIGR02541">
    <property type="entry name" value="flagell_FlgJ"/>
    <property type="match status" value="1"/>
</dbReference>
<dbReference type="InterPro" id="IPR019301">
    <property type="entry name" value="Flagellar_prot_FlgJ_N"/>
</dbReference>
<evidence type="ECO:0000313" key="13">
    <source>
        <dbReference type="EMBL" id="CAG4882181.1"/>
    </source>
</evidence>
<dbReference type="GO" id="GO:0042597">
    <property type="term" value="C:periplasmic space"/>
    <property type="evidence" value="ECO:0007669"/>
    <property type="project" value="UniProtKB-SubCell"/>
</dbReference>
<dbReference type="PANTHER" id="PTHR33308:SF9">
    <property type="entry name" value="PEPTIDOGLYCAN HYDROLASE FLGJ"/>
    <property type="match status" value="1"/>
</dbReference>
<dbReference type="GO" id="GO:0071555">
    <property type="term" value="P:cell wall organization"/>
    <property type="evidence" value="ECO:0007669"/>
    <property type="project" value="UniProtKB-KW"/>
</dbReference>